<protein>
    <submittedName>
        <fullName evidence="1">Uncharacterized protein</fullName>
    </submittedName>
</protein>
<dbReference type="Proteomes" id="UP001056120">
    <property type="component" value="Linkage Group LG05"/>
</dbReference>
<keyword evidence="2" id="KW-1185">Reference proteome</keyword>
<evidence type="ECO:0000313" key="2">
    <source>
        <dbReference type="Proteomes" id="UP001056120"/>
    </source>
</evidence>
<proteinExistence type="predicted"/>
<gene>
    <name evidence="1" type="ORF">L1987_14458</name>
</gene>
<evidence type="ECO:0000313" key="1">
    <source>
        <dbReference type="EMBL" id="KAI3814813.1"/>
    </source>
</evidence>
<sequence length="109" mass="12065">MLPKITEGGSLANILDQCMYCVMGFGWVGLDFRGLLPPLFEETVLNLFSKNMNTAVENFQLVLDSHRWVPLPAVGFSSNSFGEEGQEDVTPPPNLMEHPPLAVFVNVKL</sequence>
<accession>A0ACB9J4F4</accession>
<reference evidence="2" key="1">
    <citation type="journal article" date="2022" name="Mol. Ecol. Resour.">
        <title>The genomes of chicory, endive, great burdock and yacon provide insights into Asteraceae palaeo-polyploidization history and plant inulin production.</title>
        <authorList>
            <person name="Fan W."/>
            <person name="Wang S."/>
            <person name="Wang H."/>
            <person name="Wang A."/>
            <person name="Jiang F."/>
            <person name="Liu H."/>
            <person name="Zhao H."/>
            <person name="Xu D."/>
            <person name="Zhang Y."/>
        </authorList>
    </citation>
    <scope>NUCLEOTIDE SEQUENCE [LARGE SCALE GENOMIC DNA]</scope>
    <source>
        <strain evidence="2">cv. Yunnan</strain>
    </source>
</reference>
<reference evidence="1 2" key="2">
    <citation type="journal article" date="2022" name="Mol. Ecol. Resour.">
        <title>The genomes of chicory, endive, great burdock and yacon provide insights into Asteraceae paleo-polyploidization history and plant inulin production.</title>
        <authorList>
            <person name="Fan W."/>
            <person name="Wang S."/>
            <person name="Wang H."/>
            <person name="Wang A."/>
            <person name="Jiang F."/>
            <person name="Liu H."/>
            <person name="Zhao H."/>
            <person name="Xu D."/>
            <person name="Zhang Y."/>
        </authorList>
    </citation>
    <scope>NUCLEOTIDE SEQUENCE [LARGE SCALE GENOMIC DNA]</scope>
    <source>
        <strain evidence="2">cv. Yunnan</strain>
        <tissue evidence="1">Leaves</tissue>
    </source>
</reference>
<comment type="caution">
    <text evidence="1">The sequence shown here is derived from an EMBL/GenBank/DDBJ whole genome shotgun (WGS) entry which is preliminary data.</text>
</comment>
<name>A0ACB9J4F4_9ASTR</name>
<dbReference type="EMBL" id="CM042022">
    <property type="protein sequence ID" value="KAI3814813.1"/>
    <property type="molecule type" value="Genomic_DNA"/>
</dbReference>
<organism evidence="1 2">
    <name type="scientific">Smallanthus sonchifolius</name>
    <dbReference type="NCBI Taxonomy" id="185202"/>
    <lineage>
        <taxon>Eukaryota</taxon>
        <taxon>Viridiplantae</taxon>
        <taxon>Streptophyta</taxon>
        <taxon>Embryophyta</taxon>
        <taxon>Tracheophyta</taxon>
        <taxon>Spermatophyta</taxon>
        <taxon>Magnoliopsida</taxon>
        <taxon>eudicotyledons</taxon>
        <taxon>Gunneridae</taxon>
        <taxon>Pentapetalae</taxon>
        <taxon>asterids</taxon>
        <taxon>campanulids</taxon>
        <taxon>Asterales</taxon>
        <taxon>Asteraceae</taxon>
        <taxon>Asteroideae</taxon>
        <taxon>Heliantheae alliance</taxon>
        <taxon>Millerieae</taxon>
        <taxon>Smallanthus</taxon>
    </lineage>
</organism>